<feature type="region of interest" description="Disordered" evidence="1">
    <location>
        <begin position="1"/>
        <end position="87"/>
    </location>
</feature>
<evidence type="ECO:0000256" key="1">
    <source>
        <dbReference type="SAM" id="MobiDB-lite"/>
    </source>
</evidence>
<reference evidence="2 3" key="1">
    <citation type="submission" date="2024-09" db="EMBL/GenBank/DDBJ databases">
        <authorList>
            <person name="Sun Q."/>
            <person name="Mori K."/>
        </authorList>
    </citation>
    <scope>NUCLEOTIDE SEQUENCE [LARGE SCALE GENOMIC DNA]</scope>
    <source>
        <strain evidence="2 3">JCM 12763</strain>
    </source>
</reference>
<proteinExistence type="predicted"/>
<dbReference type="Proteomes" id="UP001589613">
    <property type="component" value="Unassembled WGS sequence"/>
</dbReference>
<keyword evidence="3" id="KW-1185">Reference proteome</keyword>
<gene>
    <name evidence="2" type="ORF">ACFFN0_02195</name>
</gene>
<accession>A0ABV5UZ74</accession>
<dbReference type="EMBL" id="JBHMAX010000005">
    <property type="protein sequence ID" value="MFB9730849.1"/>
    <property type="molecule type" value="Genomic_DNA"/>
</dbReference>
<evidence type="ECO:0000313" key="3">
    <source>
        <dbReference type="Proteomes" id="UP001589613"/>
    </source>
</evidence>
<feature type="compositionally biased region" description="Low complexity" evidence="1">
    <location>
        <begin position="1"/>
        <end position="26"/>
    </location>
</feature>
<name>A0ABV5UZ74_9MICO</name>
<comment type="caution">
    <text evidence="2">The sequence shown here is derived from an EMBL/GenBank/DDBJ whole genome shotgun (WGS) entry which is preliminary data.</text>
</comment>
<feature type="non-terminal residue" evidence="2">
    <location>
        <position position="1"/>
    </location>
</feature>
<protein>
    <submittedName>
        <fullName evidence="2">Uncharacterized protein</fullName>
    </submittedName>
</protein>
<organism evidence="2 3">
    <name type="scientific">Ornithinimicrobium kibberense</name>
    <dbReference type="NCBI Taxonomy" id="282060"/>
    <lineage>
        <taxon>Bacteria</taxon>
        <taxon>Bacillati</taxon>
        <taxon>Actinomycetota</taxon>
        <taxon>Actinomycetes</taxon>
        <taxon>Micrococcales</taxon>
        <taxon>Ornithinimicrobiaceae</taxon>
        <taxon>Ornithinimicrobium</taxon>
    </lineage>
</organism>
<sequence length="87" mass="8382">GQPATTSAAAGAPPVVAAGGTGPFVAGRDDLAYPEAGEGHTGPEAVDPVDPATGDVVAGDAFDEEHFAADPLAGDPLSPSTDGGDRR</sequence>
<evidence type="ECO:0000313" key="2">
    <source>
        <dbReference type="EMBL" id="MFB9730849.1"/>
    </source>
</evidence>